<keyword evidence="2" id="KW-1185">Reference proteome</keyword>
<dbReference type="Gene3D" id="3.20.20.80">
    <property type="entry name" value="Glycosidases"/>
    <property type="match status" value="1"/>
</dbReference>
<gene>
    <name evidence="1" type="ORF">U0035_22170</name>
</gene>
<evidence type="ECO:0000313" key="2">
    <source>
        <dbReference type="Proteomes" id="UP001325680"/>
    </source>
</evidence>
<proteinExistence type="predicted"/>
<accession>A0ABZ0W774</accession>
<reference evidence="1 2" key="1">
    <citation type="submission" date="2023-12" db="EMBL/GenBank/DDBJ databases">
        <title>Genome sequencing and assembly of bacterial species from a model synthetic community.</title>
        <authorList>
            <person name="Hogle S.L."/>
        </authorList>
    </citation>
    <scope>NUCLEOTIDE SEQUENCE [LARGE SCALE GENOMIC DNA]</scope>
    <source>
        <strain evidence="1 2">HAMBI_3031</strain>
    </source>
</reference>
<dbReference type="SUPFAM" id="SSF51445">
    <property type="entry name" value="(Trans)glycosidases"/>
    <property type="match status" value="1"/>
</dbReference>
<protein>
    <submittedName>
        <fullName evidence="1">Amine oxidase</fullName>
    </submittedName>
</protein>
<name>A0ABZ0W774_9BACT</name>
<dbReference type="Proteomes" id="UP001325680">
    <property type="component" value="Chromosome"/>
</dbReference>
<dbReference type="RefSeq" id="WP_114791145.1">
    <property type="nucleotide sequence ID" value="NZ_CP139960.1"/>
</dbReference>
<sequence>MVDNNPFVSFWMAGYESCDMINRHGDRVDLLYLTGHLDKLEEDYRLLDDFEMRSVREGIRWSTVESSPGIYDWQAVSMIIQAAVKSGKQILFDLCHFGFPSDLTPFHPHLTMRFVALCRSFVTVYRSIQPQGPLIMTPINEVNFIAWLGGEVAGTTPYCSGKGWDVKYHLMRAFIEGVKAMKEMDPQVLIMTVEPLVNIAADETDTEALSVVEMMNGFQFQTLDMLCGLICPELGGRPEYLDIIGLDYYYNSQWSYPLHRRLDWKRHGEEPGYRCLSEQVSDVYERYKRPVVITETSHPLEDRPLWIKHITAECVRILAAGIPLWGICIYPVIDRPDWDYPGIWHRSGIWDIDETSDQLDRVLYEPYAAAIKECQQQIALLTNAKQTLNVKNWCLPAGFQ</sequence>
<evidence type="ECO:0000313" key="1">
    <source>
        <dbReference type="EMBL" id="WQD38384.1"/>
    </source>
</evidence>
<dbReference type="InterPro" id="IPR017853">
    <property type="entry name" value="GH"/>
</dbReference>
<dbReference type="EMBL" id="CP139960">
    <property type="protein sequence ID" value="WQD38384.1"/>
    <property type="molecule type" value="Genomic_DNA"/>
</dbReference>
<organism evidence="1 2">
    <name type="scientific">Niabella yanshanensis</name>
    <dbReference type="NCBI Taxonomy" id="577386"/>
    <lineage>
        <taxon>Bacteria</taxon>
        <taxon>Pseudomonadati</taxon>
        <taxon>Bacteroidota</taxon>
        <taxon>Chitinophagia</taxon>
        <taxon>Chitinophagales</taxon>
        <taxon>Chitinophagaceae</taxon>
        <taxon>Niabella</taxon>
    </lineage>
</organism>